<dbReference type="PANTHER" id="PTHR33169">
    <property type="entry name" value="PADR-FAMILY TRANSCRIPTIONAL REGULATOR"/>
    <property type="match status" value="1"/>
</dbReference>
<dbReference type="KEGG" id="mcui:G8O30_00305"/>
<dbReference type="Pfam" id="PF03551">
    <property type="entry name" value="PadR"/>
    <property type="match status" value="1"/>
</dbReference>
<dbReference type="Proteomes" id="UP000593626">
    <property type="component" value="Chromosome"/>
</dbReference>
<reference evidence="2 3" key="1">
    <citation type="submission" date="2019-07" db="EMBL/GenBank/DDBJ databases">
        <title>Genome sequence of 2 isolates from Red Sea Mangroves.</title>
        <authorList>
            <person name="Sefrji F."/>
            <person name="Michoud G."/>
            <person name="Merlino G."/>
            <person name="Daffonchio D."/>
        </authorList>
    </citation>
    <scope>NUCLEOTIDE SEQUENCE [LARGE SCALE GENOMIC DNA]</scope>
    <source>
        <strain evidence="2 3">R1DC41</strain>
    </source>
</reference>
<proteinExistence type="predicted"/>
<dbReference type="PANTHER" id="PTHR33169:SF13">
    <property type="entry name" value="PADR-FAMILY TRANSCRIPTIONAL REGULATOR"/>
    <property type="match status" value="1"/>
</dbReference>
<dbReference type="InterPro" id="IPR052509">
    <property type="entry name" value="Metal_resp_DNA-bind_regulator"/>
</dbReference>
<dbReference type="Gene3D" id="1.10.10.10">
    <property type="entry name" value="Winged helix-like DNA-binding domain superfamily/Winged helix DNA-binding domain"/>
    <property type="match status" value="1"/>
</dbReference>
<name>A0A7S8C8U7_9BACI</name>
<gene>
    <name evidence="2" type="ORF">G8O30_00305</name>
</gene>
<accession>A0A7S8C8U7</accession>
<dbReference type="RefSeq" id="WP_239673028.1">
    <property type="nucleotide sequence ID" value="NZ_CP049742.1"/>
</dbReference>
<organism evidence="2 3">
    <name type="scientific">Mangrovibacillus cuniculi</name>
    <dbReference type="NCBI Taxonomy" id="2593652"/>
    <lineage>
        <taxon>Bacteria</taxon>
        <taxon>Bacillati</taxon>
        <taxon>Bacillota</taxon>
        <taxon>Bacilli</taxon>
        <taxon>Bacillales</taxon>
        <taxon>Bacillaceae</taxon>
        <taxon>Mangrovibacillus</taxon>
    </lineage>
</organism>
<evidence type="ECO:0000259" key="1">
    <source>
        <dbReference type="Pfam" id="PF03551"/>
    </source>
</evidence>
<evidence type="ECO:0000313" key="2">
    <source>
        <dbReference type="EMBL" id="QPC45526.1"/>
    </source>
</evidence>
<dbReference type="InterPro" id="IPR005149">
    <property type="entry name" value="Tscrpt_reg_PadR_N"/>
</dbReference>
<protein>
    <submittedName>
        <fullName evidence="2">PadR family transcriptional regulator</fullName>
    </submittedName>
</protein>
<dbReference type="SUPFAM" id="SSF46785">
    <property type="entry name" value="Winged helix' DNA-binding domain"/>
    <property type="match status" value="1"/>
</dbReference>
<feature type="domain" description="Transcription regulator PadR N-terminal" evidence="1">
    <location>
        <begin position="20"/>
        <end position="83"/>
    </location>
</feature>
<evidence type="ECO:0000313" key="3">
    <source>
        <dbReference type="Proteomes" id="UP000593626"/>
    </source>
</evidence>
<dbReference type="AlphaFoldDB" id="A0A7S8C8U7"/>
<keyword evidence="3" id="KW-1185">Reference proteome</keyword>
<dbReference type="InterPro" id="IPR036388">
    <property type="entry name" value="WH-like_DNA-bd_sf"/>
</dbReference>
<sequence length="106" mass="11987">MAYTGGPMTEAMYYVLLALMRPNHGYQLMQSISEVSRGRISMGPGTLYGVLSRMEKDRLISLAENDGRRKIYQITPVGEKALRQEYVRLQALIEDSHILEEGNNHG</sequence>
<dbReference type="InterPro" id="IPR036390">
    <property type="entry name" value="WH_DNA-bd_sf"/>
</dbReference>
<dbReference type="EMBL" id="CP049742">
    <property type="protein sequence ID" value="QPC45526.1"/>
    <property type="molecule type" value="Genomic_DNA"/>
</dbReference>